<dbReference type="InterPro" id="IPR006176">
    <property type="entry name" value="3-OHacyl-CoA_DH_NAD-bd"/>
</dbReference>
<feature type="site" description="Important for catalytic activity" evidence="11">
    <location>
        <position position="151"/>
    </location>
</feature>
<evidence type="ECO:0000256" key="2">
    <source>
        <dbReference type="ARBA" id="ARBA00005086"/>
    </source>
</evidence>
<dbReference type="InterPro" id="IPR022694">
    <property type="entry name" value="3-OHacyl-CoA_DH"/>
</dbReference>
<dbReference type="PIRSF" id="PIRSF000105">
    <property type="entry name" value="HCDH"/>
    <property type="match status" value="1"/>
</dbReference>
<reference evidence="14 15" key="1">
    <citation type="submission" date="2020-04" db="EMBL/GenBank/DDBJ databases">
        <authorList>
            <person name="Hogendoorn C."/>
        </authorList>
    </citation>
    <scope>NUCLEOTIDE SEQUENCE [LARGE SCALE GENOMIC DNA]</scope>
    <source>
        <strain evidence="14">COOX1</strain>
    </source>
</reference>
<dbReference type="NCBIfam" id="NF006125">
    <property type="entry name" value="PRK08269.1"/>
    <property type="match status" value="1"/>
</dbReference>
<dbReference type="PANTHER" id="PTHR48075">
    <property type="entry name" value="3-HYDROXYACYL-COA DEHYDROGENASE FAMILY PROTEIN"/>
    <property type="match status" value="1"/>
</dbReference>
<dbReference type="Gene3D" id="1.10.1040.10">
    <property type="entry name" value="N-(1-d-carboxylethyl)-l-norvaline Dehydrogenase, domain 2"/>
    <property type="match status" value="1"/>
</dbReference>
<comment type="subcellular location">
    <subcellularLocation>
        <location evidence="1">Cytoplasm</location>
    </subcellularLocation>
</comment>
<evidence type="ECO:0000256" key="5">
    <source>
        <dbReference type="ARBA" id="ARBA00022490"/>
    </source>
</evidence>
<evidence type="ECO:0000313" key="15">
    <source>
        <dbReference type="Proteomes" id="UP000502196"/>
    </source>
</evidence>
<keyword evidence="5" id="KW-0963">Cytoplasm</keyword>
<dbReference type="Proteomes" id="UP000502196">
    <property type="component" value="Chromosome"/>
</dbReference>
<sequence>MSARARVAVVGAGRMGTGIAHAFTYSGHPVTLIDLKDRSADDQERVESTAMNTIRDSLSLLSTLGVIEEAWVNRIMDRVSFFGLQEAPTALKTAEVVFEAVPEVLDIKRETYAWISSWVRRDALIASTTSSFLVDELAHHVAGPERFFNTHWLNPAFLIPLVEVSPSECAGQEQTRHLLELLRSVGKIPVLCKASPGYIVPRLQALVMNEAARIWEEGVATVDDIDTASRLGFGFRFAVLGLLEFIDWGGGDILYYVSEYLRDRLGDDRFAPAASVRRNMQTGRLGMRSGQGFYDFSNMSTESYRMETLRKFVELLRHLELLRPPVVE</sequence>
<dbReference type="Gene3D" id="3.40.50.720">
    <property type="entry name" value="NAD(P)-binding Rossmann-like Domain"/>
    <property type="match status" value="1"/>
</dbReference>
<evidence type="ECO:0000256" key="11">
    <source>
        <dbReference type="PIRSR" id="PIRSR000105-1"/>
    </source>
</evidence>
<keyword evidence="6" id="KW-0597">Phosphoprotein</keyword>
<evidence type="ECO:0000313" key="14">
    <source>
        <dbReference type="EMBL" id="CAB3394475.1"/>
    </source>
</evidence>
<dbReference type="EC" id="1.1.1.45" evidence="9"/>
<feature type="domain" description="3-hydroxyacyl-CoA dehydrogenase C-terminal" evidence="12">
    <location>
        <begin position="197"/>
        <end position="295"/>
    </location>
</feature>
<dbReference type="AlphaFoldDB" id="A0A6F9EDI6"/>
<evidence type="ECO:0000256" key="1">
    <source>
        <dbReference type="ARBA" id="ARBA00004496"/>
    </source>
</evidence>
<organism evidence="14 15">
    <name type="scientific">Kyrpidia spormannii</name>
    <dbReference type="NCBI Taxonomy" id="2055160"/>
    <lineage>
        <taxon>Bacteria</taxon>
        <taxon>Bacillati</taxon>
        <taxon>Bacillota</taxon>
        <taxon>Bacilli</taxon>
        <taxon>Bacillales</taxon>
        <taxon>Alicyclobacillaceae</taxon>
        <taxon>Kyrpidia</taxon>
    </lineage>
</organism>
<feature type="domain" description="3-hydroxyacyl-CoA dehydrogenase NAD binding" evidence="13">
    <location>
        <begin position="7"/>
        <end position="193"/>
    </location>
</feature>
<dbReference type="PANTHER" id="PTHR48075:SF1">
    <property type="entry name" value="LAMBDA-CRYSTALLIN HOMOLOG"/>
    <property type="match status" value="1"/>
</dbReference>
<protein>
    <recommendedName>
        <fullName evidence="10">L-gulonate 3-dehydrogenase</fullName>
        <ecNumber evidence="9">1.1.1.45</ecNumber>
    </recommendedName>
    <alternativeName>
        <fullName evidence="10">L-gulonate 3-dehydrogenase</fullName>
    </alternativeName>
</protein>
<dbReference type="GO" id="GO:0006631">
    <property type="term" value="P:fatty acid metabolic process"/>
    <property type="evidence" value="ECO:0007669"/>
    <property type="project" value="InterPro"/>
</dbReference>
<dbReference type="RefSeq" id="WP_170086001.1">
    <property type="nucleotide sequence ID" value="NZ_CP047971.1"/>
</dbReference>
<dbReference type="Pfam" id="PF00725">
    <property type="entry name" value="3HCDH"/>
    <property type="match status" value="1"/>
</dbReference>
<dbReference type="SUPFAM" id="SSF48179">
    <property type="entry name" value="6-phosphogluconate dehydrogenase C-terminal domain-like"/>
    <property type="match status" value="1"/>
</dbReference>
<keyword evidence="8" id="KW-0520">NAD</keyword>
<comment type="similarity">
    <text evidence="3">Belongs to the 3-hydroxyacyl-CoA dehydrogenase family.</text>
</comment>
<accession>A0A6F9EDI6</accession>
<dbReference type="GO" id="GO:0050104">
    <property type="term" value="F:L-gulonate 3-dehydrogenase activity"/>
    <property type="evidence" value="ECO:0007669"/>
    <property type="project" value="UniProtKB-EC"/>
</dbReference>
<evidence type="ECO:0000256" key="3">
    <source>
        <dbReference type="ARBA" id="ARBA00009463"/>
    </source>
</evidence>
<dbReference type="Pfam" id="PF02737">
    <property type="entry name" value="3HCDH_N"/>
    <property type="match status" value="1"/>
</dbReference>
<evidence type="ECO:0000259" key="13">
    <source>
        <dbReference type="Pfam" id="PF02737"/>
    </source>
</evidence>
<dbReference type="GO" id="GO:0005737">
    <property type="term" value="C:cytoplasm"/>
    <property type="evidence" value="ECO:0007669"/>
    <property type="project" value="UniProtKB-SubCell"/>
</dbReference>
<comment type="pathway">
    <text evidence="2">Lipid metabolism; butanoate metabolism.</text>
</comment>
<evidence type="ECO:0000259" key="12">
    <source>
        <dbReference type="Pfam" id="PF00725"/>
    </source>
</evidence>
<evidence type="ECO:0000256" key="6">
    <source>
        <dbReference type="ARBA" id="ARBA00022553"/>
    </source>
</evidence>
<dbReference type="InterPro" id="IPR006108">
    <property type="entry name" value="3HC_DH_C"/>
</dbReference>
<evidence type="ECO:0000256" key="8">
    <source>
        <dbReference type="ARBA" id="ARBA00023027"/>
    </source>
</evidence>
<evidence type="ECO:0000256" key="10">
    <source>
        <dbReference type="ARBA" id="ARBA00042709"/>
    </source>
</evidence>
<dbReference type="InterPro" id="IPR008927">
    <property type="entry name" value="6-PGluconate_DH-like_C_sf"/>
</dbReference>
<dbReference type="SUPFAM" id="SSF51735">
    <property type="entry name" value="NAD(P)-binding Rossmann-fold domains"/>
    <property type="match status" value="1"/>
</dbReference>
<dbReference type="InterPro" id="IPR036291">
    <property type="entry name" value="NAD(P)-bd_dom_sf"/>
</dbReference>
<dbReference type="EMBL" id="LR792683">
    <property type="protein sequence ID" value="CAB3394475.1"/>
    <property type="molecule type" value="Genomic_DNA"/>
</dbReference>
<proteinExistence type="inferred from homology"/>
<keyword evidence="7 14" id="KW-0560">Oxidoreductase</keyword>
<evidence type="ECO:0000256" key="4">
    <source>
        <dbReference type="ARBA" id="ARBA00011738"/>
    </source>
</evidence>
<evidence type="ECO:0000256" key="7">
    <source>
        <dbReference type="ARBA" id="ARBA00023002"/>
    </source>
</evidence>
<gene>
    <name evidence="14" type="ORF">COOX1_2432</name>
</gene>
<evidence type="ECO:0000256" key="9">
    <source>
        <dbReference type="ARBA" id="ARBA00038962"/>
    </source>
</evidence>
<dbReference type="InterPro" id="IPR013328">
    <property type="entry name" value="6PGD_dom2"/>
</dbReference>
<name>A0A6F9EDI6_9BACL</name>
<dbReference type="GO" id="GO:0070403">
    <property type="term" value="F:NAD+ binding"/>
    <property type="evidence" value="ECO:0007669"/>
    <property type="project" value="InterPro"/>
</dbReference>
<comment type="subunit">
    <text evidence="4">Homodimer.</text>
</comment>